<dbReference type="GeneTree" id="ENSGT00940000177127"/>
<reference evidence="2" key="1">
    <citation type="submission" date="2025-08" db="UniProtKB">
        <authorList>
            <consortium name="Ensembl"/>
        </authorList>
    </citation>
    <scope>IDENTIFICATION</scope>
</reference>
<protein>
    <recommendedName>
        <fullName evidence="4">Somatostatin/Cortistatin C-terminal domain-containing protein</fullName>
    </recommendedName>
</protein>
<reference evidence="2" key="2">
    <citation type="submission" date="2025-09" db="UniProtKB">
        <authorList>
            <consortium name="Ensembl"/>
        </authorList>
    </citation>
    <scope>IDENTIFICATION</scope>
</reference>
<keyword evidence="1" id="KW-0732">Signal</keyword>
<accession>A0A3Q2ULJ5</accession>
<proteinExistence type="predicted"/>
<dbReference type="Proteomes" id="UP000265000">
    <property type="component" value="Unplaced"/>
</dbReference>
<evidence type="ECO:0000313" key="2">
    <source>
        <dbReference type="Ensembl" id="ENSFHEP00000032185.1"/>
    </source>
</evidence>
<dbReference type="Ensembl" id="ENSFHET00000025322.1">
    <property type="protein sequence ID" value="ENSFHEP00000032185.1"/>
    <property type="gene ID" value="ENSFHEG00000018525.1"/>
</dbReference>
<evidence type="ECO:0000256" key="1">
    <source>
        <dbReference type="SAM" id="SignalP"/>
    </source>
</evidence>
<name>A0A3Q2ULJ5_FUNHE</name>
<feature type="signal peptide" evidence="1">
    <location>
        <begin position="1"/>
        <end position="18"/>
    </location>
</feature>
<sequence length="106" mass="12167">MAFLLCLLSVLCFALCAAGNGEIAERFEGLQPQQDSLPPFNKLHDSLVRQNLMDLIHKLSKYENGIFRQEFRETEKQGKNQKRGAISGLTTQRPCRVFYWKSWASC</sequence>
<keyword evidence="3" id="KW-1185">Reference proteome</keyword>
<evidence type="ECO:0000313" key="3">
    <source>
        <dbReference type="Proteomes" id="UP000265000"/>
    </source>
</evidence>
<dbReference type="AlphaFoldDB" id="A0A3Q2ULJ5"/>
<evidence type="ECO:0008006" key="4">
    <source>
        <dbReference type="Google" id="ProtNLM"/>
    </source>
</evidence>
<feature type="chain" id="PRO_5018631098" description="Somatostatin/Cortistatin C-terminal domain-containing protein" evidence="1">
    <location>
        <begin position="19"/>
        <end position="106"/>
    </location>
</feature>
<organism evidence="2 3">
    <name type="scientific">Fundulus heteroclitus</name>
    <name type="common">Killifish</name>
    <name type="synonym">Mummichog</name>
    <dbReference type="NCBI Taxonomy" id="8078"/>
    <lineage>
        <taxon>Eukaryota</taxon>
        <taxon>Metazoa</taxon>
        <taxon>Chordata</taxon>
        <taxon>Craniata</taxon>
        <taxon>Vertebrata</taxon>
        <taxon>Euteleostomi</taxon>
        <taxon>Actinopterygii</taxon>
        <taxon>Neopterygii</taxon>
        <taxon>Teleostei</taxon>
        <taxon>Neoteleostei</taxon>
        <taxon>Acanthomorphata</taxon>
        <taxon>Ovalentaria</taxon>
        <taxon>Atherinomorphae</taxon>
        <taxon>Cyprinodontiformes</taxon>
        <taxon>Fundulidae</taxon>
        <taxon>Fundulus</taxon>
    </lineage>
</organism>
<dbReference type="STRING" id="8078.ENSFHEP00000032185"/>